<feature type="compositionally biased region" description="Basic and acidic residues" evidence="1">
    <location>
        <begin position="209"/>
        <end position="223"/>
    </location>
</feature>
<proteinExistence type="predicted"/>
<accession>W7TZN4</accession>
<keyword evidence="3" id="KW-1185">Reference proteome</keyword>
<protein>
    <submittedName>
        <fullName evidence="2">Uncharacterized protein</fullName>
    </submittedName>
</protein>
<sequence length="528" mass="60121">MDMYPRNHWDLNCNYGEIGDAQELTFTLQDILARNKAILREVNRAKDLVDQHRFHQNNDIQTKPISARTSQERLFLARQDFMQVIESVTQRQREADLFPQRMVIIRSDGRNNPQQARAKGTGSADAKKPFRDLFNNDEIVQHEQLWTHLSPFTPLKNMQGTQEICLSAFDLPASMPSPAETKKFPATPSPRRPDARMDAISVPHALEKQHKDSMTADSPDHSKNYNGVGVREVDGTNYPDIRNMTAEERFTVAVNLIRLIENLSYAVASSTRAALPRSGYPAVWDGRIPSRVLKFEQRMYQDLKSNVLQENCSSILQSRSPGGASESFVTTCCLAFLHLLRFSSRELLPLHLLEEAVEEAKLSKHHRHVRHAAGLWMAFQDHLRFLLYQESMTPEEIRDIFAEALLGDMSKRGKGEVLRIRRKIMLLLESIIQGLAAKKDNHPRHQVQTETQKETTVEKCGTSVCAGRFRGVRPMSKPLLDEKSYEFPGDTVSAGIFPNVTSSATRHLPTCSTSHGKRNFISRLLRWK</sequence>
<dbReference type="AlphaFoldDB" id="W7TZN4"/>
<evidence type="ECO:0000256" key="1">
    <source>
        <dbReference type="SAM" id="MobiDB-lite"/>
    </source>
</evidence>
<feature type="region of interest" description="Disordered" evidence="1">
    <location>
        <begin position="209"/>
        <end position="231"/>
    </location>
</feature>
<organism evidence="2 3">
    <name type="scientific">Nannochloropsis gaditana</name>
    <dbReference type="NCBI Taxonomy" id="72520"/>
    <lineage>
        <taxon>Eukaryota</taxon>
        <taxon>Sar</taxon>
        <taxon>Stramenopiles</taxon>
        <taxon>Ochrophyta</taxon>
        <taxon>Eustigmatophyceae</taxon>
        <taxon>Eustigmatales</taxon>
        <taxon>Monodopsidaceae</taxon>
        <taxon>Nannochloropsis</taxon>
    </lineage>
</organism>
<evidence type="ECO:0000313" key="2">
    <source>
        <dbReference type="EMBL" id="EWM25909.1"/>
    </source>
</evidence>
<dbReference type="Proteomes" id="UP000019335">
    <property type="component" value="Chromosome 10"/>
</dbReference>
<comment type="caution">
    <text evidence="2">The sequence shown here is derived from an EMBL/GenBank/DDBJ whole genome shotgun (WGS) entry which is preliminary data.</text>
</comment>
<reference evidence="2 3" key="1">
    <citation type="journal article" date="2014" name="Mol. Plant">
        <title>Chromosome Scale Genome Assembly and Transcriptome Profiling of Nannochloropsis gaditana in Nitrogen Depletion.</title>
        <authorList>
            <person name="Corteggiani Carpinelli E."/>
            <person name="Telatin A."/>
            <person name="Vitulo N."/>
            <person name="Forcato C."/>
            <person name="D'Angelo M."/>
            <person name="Schiavon R."/>
            <person name="Vezzi A."/>
            <person name="Giacometti G.M."/>
            <person name="Morosinotto T."/>
            <person name="Valle G."/>
        </authorList>
    </citation>
    <scope>NUCLEOTIDE SEQUENCE [LARGE SCALE GENOMIC DNA]</scope>
    <source>
        <strain evidence="2 3">B-31</strain>
    </source>
</reference>
<gene>
    <name evidence="2" type="ORF">Naga_100048g24</name>
</gene>
<dbReference type="EMBL" id="AZIL01000828">
    <property type="protein sequence ID" value="EWM25909.1"/>
    <property type="molecule type" value="Genomic_DNA"/>
</dbReference>
<evidence type="ECO:0000313" key="3">
    <source>
        <dbReference type="Proteomes" id="UP000019335"/>
    </source>
</evidence>
<name>W7TZN4_9STRA</name>